<sequence length="624" mass="70383">MKKILLLLISVCLIQVYALAAQRNKIALRVLYVGYNPEKPMPKSVVYYSTTPSIIEKVYQGRMADFKAFLAQRFTAVQVVDVADYKVEMSDEVDVTIMDAGPVKIPESFNRPMILMHAMAPNVGLPLGLKFDWYCQCLDNEALNIKTSHPIFNTPNAVKLSMKKKPTPGSFFNGHQDEKTPREMDRWQVVKQGFSSSEPYLIGMVSHGEGFNDSPDAESLSGGVCLKNAEAVALGRQGNYFMWGFAGSPNYMTTEAQDVFVNAVCYIKKFDRLAAIVKKVQIETRSGIDELVYRLDKKLYDQAIISRKEGNLRMLKLQEELKARKAKGEDIGHGNEMFLKMPVTNDTQSFESYLKGFVGDSLFTQFGTNTSAYHQYYRQNYEYFYPSGTYTLQLDRDAQKLGISNRKLAILEKCVSLLEAHKDTELALRVLQRYTTEKFITASEWRNWLNENKNNLFYTESGGFKFMVNTFGKRIENVPVQSYQLPKAVESAEPTAADPVSISARFIPGKGNKQDSLLIEARILKGWHIYAYVGKDNPFIPSEVKLDLPEGITADLQTPWETTAAIPCPGNPDIFIFEGTAQFRLAIDYSKAKAGAKIKCGLYYQACDATKCFPPKEKLIEISI</sequence>
<feature type="chain" id="PRO_5011795248" evidence="1">
    <location>
        <begin position="21"/>
        <end position="624"/>
    </location>
</feature>
<name>A0A1H9UWK2_9SPHI</name>
<dbReference type="Gene3D" id="2.60.40.1250">
    <property type="entry name" value="Thiol:disulfide interchange protein DsbD, N-terminal domain"/>
    <property type="match status" value="1"/>
</dbReference>
<dbReference type="EMBL" id="FOGG01000034">
    <property type="protein sequence ID" value="SES13413.1"/>
    <property type="molecule type" value="Genomic_DNA"/>
</dbReference>
<evidence type="ECO:0000259" key="2">
    <source>
        <dbReference type="Pfam" id="PF11412"/>
    </source>
</evidence>
<keyword evidence="4" id="KW-1185">Reference proteome</keyword>
<dbReference type="AlphaFoldDB" id="A0A1H9UWK2"/>
<gene>
    <name evidence="3" type="ORF">SAMN04488023_13435</name>
</gene>
<organism evidence="3 4">
    <name type="scientific">Pedobacter rhizosphaerae</name>
    <dbReference type="NCBI Taxonomy" id="390241"/>
    <lineage>
        <taxon>Bacteria</taxon>
        <taxon>Pseudomonadati</taxon>
        <taxon>Bacteroidota</taxon>
        <taxon>Sphingobacteriia</taxon>
        <taxon>Sphingobacteriales</taxon>
        <taxon>Sphingobacteriaceae</taxon>
        <taxon>Pedobacter</taxon>
    </lineage>
</organism>
<dbReference type="RefSeq" id="WP_090887834.1">
    <property type="nucleotide sequence ID" value="NZ_FOGG01000034.1"/>
</dbReference>
<dbReference type="InterPro" id="IPR028250">
    <property type="entry name" value="DsbDN"/>
</dbReference>
<dbReference type="STRING" id="390241.SAMN04488023_13435"/>
<evidence type="ECO:0000313" key="3">
    <source>
        <dbReference type="EMBL" id="SES13413.1"/>
    </source>
</evidence>
<dbReference type="Proteomes" id="UP000199572">
    <property type="component" value="Unassembled WGS sequence"/>
</dbReference>
<evidence type="ECO:0000256" key="1">
    <source>
        <dbReference type="SAM" id="SignalP"/>
    </source>
</evidence>
<reference evidence="3 4" key="1">
    <citation type="submission" date="2016-10" db="EMBL/GenBank/DDBJ databases">
        <authorList>
            <person name="de Groot N.N."/>
        </authorList>
    </citation>
    <scope>NUCLEOTIDE SEQUENCE [LARGE SCALE GENOMIC DNA]</scope>
    <source>
        <strain evidence="3 4">DSM 18610</strain>
    </source>
</reference>
<evidence type="ECO:0000313" key="4">
    <source>
        <dbReference type="Proteomes" id="UP000199572"/>
    </source>
</evidence>
<dbReference type="OrthoDB" id="243450at2"/>
<protein>
    <submittedName>
        <fullName evidence="3">Disulphide bond corrector protein DsbC</fullName>
    </submittedName>
</protein>
<keyword evidence="1" id="KW-0732">Signal</keyword>
<accession>A0A1H9UWK2</accession>
<feature type="domain" description="Thiol:disulfide interchange protein DsbD N-terminal" evidence="2">
    <location>
        <begin position="512"/>
        <end position="622"/>
    </location>
</feature>
<feature type="signal peptide" evidence="1">
    <location>
        <begin position="1"/>
        <end position="20"/>
    </location>
</feature>
<dbReference type="Pfam" id="PF11412">
    <property type="entry name" value="DsbD_N"/>
    <property type="match status" value="1"/>
</dbReference>
<proteinExistence type="predicted"/>
<dbReference type="InterPro" id="IPR036929">
    <property type="entry name" value="DsbDN_sf"/>
</dbReference>